<organism evidence="1 2">
    <name type="scientific">Sphingomonas sanxanigenens DSM 19645 = NX02</name>
    <dbReference type="NCBI Taxonomy" id="1123269"/>
    <lineage>
        <taxon>Bacteria</taxon>
        <taxon>Pseudomonadati</taxon>
        <taxon>Pseudomonadota</taxon>
        <taxon>Alphaproteobacteria</taxon>
        <taxon>Sphingomonadales</taxon>
        <taxon>Sphingomonadaceae</taxon>
        <taxon>Sphingomonas</taxon>
    </lineage>
</organism>
<proteinExistence type="predicted"/>
<dbReference type="EMBL" id="CP006644">
    <property type="protein sequence ID" value="AHE54228.1"/>
    <property type="molecule type" value="Genomic_DNA"/>
</dbReference>
<dbReference type="PATRIC" id="fig|1123269.5.peg.2456"/>
<dbReference type="KEGG" id="ssan:NX02_12650"/>
<dbReference type="Proteomes" id="UP000018851">
    <property type="component" value="Chromosome"/>
</dbReference>
<sequence>MAYRGNGLYLGRFVESNLREAVYNTAVSGSSFSQIGARIDAAGLRDNPLLIWDGAAVGRTLGSIGMELGVVDAIVRLKAPRRNWLIIPSVVTPGQASAERVRDDMAALRRELVARYGDVHMFDALPILQGLADGSEQDRADVARGMVPSSVLIDGLHLARPALVALADALTRAGGPMATVRDL</sequence>
<name>W0AD50_9SPHN</name>
<reference evidence="1 2" key="1">
    <citation type="submission" date="2013-07" db="EMBL/GenBank/DDBJ databases">
        <title>Completed genome of Sphingomonas sanxanigenens NX02.</title>
        <authorList>
            <person name="Ma T."/>
            <person name="Huang H."/>
            <person name="Wu M."/>
            <person name="Li X."/>
            <person name="Li G."/>
        </authorList>
    </citation>
    <scope>NUCLEOTIDE SEQUENCE [LARGE SCALE GENOMIC DNA]</scope>
    <source>
        <strain evidence="1 2">NX02</strain>
    </source>
</reference>
<evidence type="ECO:0000313" key="2">
    <source>
        <dbReference type="Proteomes" id="UP000018851"/>
    </source>
</evidence>
<evidence type="ECO:0000313" key="1">
    <source>
        <dbReference type="EMBL" id="AHE54228.1"/>
    </source>
</evidence>
<dbReference type="HOGENOM" id="CLU_101389_0_0_5"/>
<protein>
    <recommendedName>
        <fullName evidence="3">SGNH hydrolase-type esterase domain-containing protein</fullName>
    </recommendedName>
</protein>
<dbReference type="AlphaFoldDB" id="W0AD50"/>
<accession>W0AD50</accession>
<dbReference type="RefSeq" id="WP_025292437.1">
    <property type="nucleotide sequence ID" value="NZ_CP006644.1"/>
</dbReference>
<gene>
    <name evidence="1" type="ORF">NX02_12650</name>
</gene>
<evidence type="ECO:0008006" key="3">
    <source>
        <dbReference type="Google" id="ProtNLM"/>
    </source>
</evidence>
<keyword evidence="2" id="KW-1185">Reference proteome</keyword>